<proteinExistence type="predicted"/>
<accession>A0A655TC49</accession>
<organism evidence="1 2">
    <name type="scientific">Vibrio cholerae</name>
    <dbReference type="NCBI Taxonomy" id="666"/>
    <lineage>
        <taxon>Bacteria</taxon>
        <taxon>Pseudomonadati</taxon>
        <taxon>Pseudomonadota</taxon>
        <taxon>Gammaproteobacteria</taxon>
        <taxon>Vibrionales</taxon>
        <taxon>Vibrionaceae</taxon>
        <taxon>Vibrio</taxon>
    </lineage>
</organism>
<evidence type="ECO:0000313" key="2">
    <source>
        <dbReference type="Proteomes" id="UP000041770"/>
    </source>
</evidence>
<reference evidence="1 2" key="1">
    <citation type="submission" date="2015-07" db="EMBL/GenBank/DDBJ databases">
        <authorList>
            <consortium name="Pathogen Informatics"/>
        </authorList>
    </citation>
    <scope>NUCLEOTIDE SEQUENCE [LARGE SCALE GENOMIC DNA]</scope>
    <source>
        <strain evidence="1 2">A316</strain>
    </source>
</reference>
<sequence>MSSTTGFTSKLTCEVKVLSASLLLTPCKLALVSSNTVLSVTFPVTVIPTVLISLPLG</sequence>
<dbReference type="Proteomes" id="UP000041770">
    <property type="component" value="Unassembled WGS sequence"/>
</dbReference>
<evidence type="ECO:0000313" key="1">
    <source>
        <dbReference type="EMBL" id="CSC37332.1"/>
    </source>
</evidence>
<name>A0A655TC49_VIBCL</name>
<gene>
    <name evidence="1" type="ORF">ERS013200_01245</name>
</gene>
<dbReference type="AlphaFoldDB" id="A0A655TC49"/>
<dbReference type="EMBL" id="CWQY01000006">
    <property type="protein sequence ID" value="CSC37332.1"/>
    <property type="molecule type" value="Genomic_DNA"/>
</dbReference>
<protein>
    <submittedName>
        <fullName evidence="1">Uncharacterized protein</fullName>
    </submittedName>
</protein>